<dbReference type="SUPFAM" id="SSF63380">
    <property type="entry name" value="Riboflavin synthase domain-like"/>
    <property type="match status" value="1"/>
</dbReference>
<dbReference type="InterPro" id="IPR017938">
    <property type="entry name" value="Riboflavin_synthase-like_b-brl"/>
</dbReference>
<keyword evidence="6" id="KW-0274">FAD</keyword>
<proteinExistence type="inferred from homology"/>
<gene>
    <name evidence="11" type="ORF">W908_01200</name>
</gene>
<dbReference type="Pfam" id="PF00175">
    <property type="entry name" value="NAD_binding_1"/>
    <property type="match status" value="1"/>
</dbReference>
<feature type="domain" description="FAD-binding FR-type" evidence="10">
    <location>
        <begin position="1"/>
        <end position="101"/>
    </location>
</feature>
<dbReference type="GO" id="GO:0034599">
    <property type="term" value="P:cellular response to oxidative stress"/>
    <property type="evidence" value="ECO:0007669"/>
    <property type="project" value="TreeGrafter"/>
</dbReference>
<dbReference type="GO" id="GO:0004324">
    <property type="term" value="F:ferredoxin-NADP+ reductase activity"/>
    <property type="evidence" value="ECO:0007669"/>
    <property type="project" value="UniProtKB-EC"/>
</dbReference>
<dbReference type="InterPro" id="IPR033892">
    <property type="entry name" value="FNR_bac"/>
</dbReference>
<keyword evidence="7" id="KW-0521">NADP</keyword>
<dbReference type="InterPro" id="IPR008333">
    <property type="entry name" value="Cbr1-like_FAD-bd_dom"/>
</dbReference>
<evidence type="ECO:0000256" key="9">
    <source>
        <dbReference type="ARBA" id="ARBA00047776"/>
    </source>
</evidence>
<comment type="catalytic activity">
    <reaction evidence="9">
        <text>2 reduced [2Fe-2S]-[ferredoxin] + NADP(+) + H(+) = 2 oxidized [2Fe-2S]-[ferredoxin] + NADPH</text>
        <dbReference type="Rhea" id="RHEA:20125"/>
        <dbReference type="Rhea" id="RHEA-COMP:10000"/>
        <dbReference type="Rhea" id="RHEA-COMP:10001"/>
        <dbReference type="ChEBI" id="CHEBI:15378"/>
        <dbReference type="ChEBI" id="CHEBI:33737"/>
        <dbReference type="ChEBI" id="CHEBI:33738"/>
        <dbReference type="ChEBI" id="CHEBI:57783"/>
        <dbReference type="ChEBI" id="CHEBI:58349"/>
        <dbReference type="EC" id="1.18.1.2"/>
    </reaction>
</comment>
<keyword evidence="4" id="KW-0285">Flavoprotein</keyword>
<evidence type="ECO:0000256" key="8">
    <source>
        <dbReference type="ARBA" id="ARBA00023002"/>
    </source>
</evidence>
<dbReference type="AlphaFoldDB" id="A0A0M4LFM6"/>
<evidence type="ECO:0000256" key="6">
    <source>
        <dbReference type="ARBA" id="ARBA00022827"/>
    </source>
</evidence>
<accession>A0A0M4LFM6</accession>
<dbReference type="PRINTS" id="PR00371">
    <property type="entry name" value="FPNCR"/>
</dbReference>
<evidence type="ECO:0000256" key="5">
    <source>
        <dbReference type="ARBA" id="ARBA00022741"/>
    </source>
</evidence>
<sequence length="256" mass="29249">MSVMTEKVTHVHHWNDNLFSFRTTRDPGYRFKNGHFTMIGLPSDDRPLMRAYSITSSNHEEELEFFSIKVQDGALTSKLQNLQVGDEVLVGKRSTGTLVPDNMLPGRFLYLLATGTGLAPFMSIIKDPEIYDQFERIILAHGVREVSELAYSDYIENVLPNDEYLGEMVRDKLVYYPTVTREPYKNNGRLTTLMECGKLFLDLDQPHPTLEDDRFMMCGSPSMLKDLVAILESKGFIEARNINPGHFVIERAFVES</sequence>
<dbReference type="GO" id="GO:0000166">
    <property type="term" value="F:nucleotide binding"/>
    <property type="evidence" value="ECO:0007669"/>
    <property type="project" value="UniProtKB-KW"/>
</dbReference>
<evidence type="ECO:0000256" key="2">
    <source>
        <dbReference type="ARBA" id="ARBA00008312"/>
    </source>
</evidence>
<evidence type="ECO:0000256" key="1">
    <source>
        <dbReference type="ARBA" id="ARBA00001974"/>
    </source>
</evidence>
<dbReference type="SUPFAM" id="SSF52343">
    <property type="entry name" value="Ferredoxin reductase-like, C-terminal NADP-linked domain"/>
    <property type="match status" value="1"/>
</dbReference>
<dbReference type="Pfam" id="PF00970">
    <property type="entry name" value="FAD_binding_6"/>
    <property type="match status" value="1"/>
</dbReference>
<evidence type="ECO:0000259" key="10">
    <source>
        <dbReference type="PROSITE" id="PS51384"/>
    </source>
</evidence>
<name>A0A0M4LFM6_9GAMM</name>
<dbReference type="EMBL" id="CP006911">
    <property type="protein sequence ID" value="ALE01339.1"/>
    <property type="molecule type" value="Genomic_DNA"/>
</dbReference>
<evidence type="ECO:0000313" key="11">
    <source>
        <dbReference type="EMBL" id="ALE01339.1"/>
    </source>
</evidence>
<dbReference type="RefSeq" id="WP_053819623.1">
    <property type="nucleotide sequence ID" value="NZ_CP006911.1"/>
</dbReference>
<evidence type="ECO:0000256" key="3">
    <source>
        <dbReference type="ARBA" id="ARBA00013223"/>
    </source>
</evidence>
<organism evidence="11 12">
    <name type="scientific">Candidatus Pseudothioglobus singularis PS1</name>
    <dbReference type="NCBI Taxonomy" id="1125411"/>
    <lineage>
        <taxon>Bacteria</taxon>
        <taxon>Pseudomonadati</taxon>
        <taxon>Pseudomonadota</taxon>
        <taxon>Gammaproteobacteria</taxon>
        <taxon>Candidatus Pseudothioglobaceae</taxon>
        <taxon>Candidatus Pseudothioglobus</taxon>
    </lineage>
</organism>
<keyword evidence="8" id="KW-0560">Oxidoreductase</keyword>
<comment type="similarity">
    <text evidence="2">Belongs to the ferredoxin--NADP reductase type 1 family.</text>
</comment>
<evidence type="ECO:0000256" key="7">
    <source>
        <dbReference type="ARBA" id="ARBA00022857"/>
    </source>
</evidence>
<dbReference type="OrthoDB" id="9784483at2"/>
<dbReference type="STRING" id="1125411.W908_01200"/>
<dbReference type="GO" id="GO:0042167">
    <property type="term" value="P:heme catabolic process"/>
    <property type="evidence" value="ECO:0007669"/>
    <property type="project" value="TreeGrafter"/>
</dbReference>
<comment type="cofactor">
    <cofactor evidence="1">
        <name>FAD</name>
        <dbReference type="ChEBI" id="CHEBI:57692"/>
    </cofactor>
</comment>
<dbReference type="PATRIC" id="fig|1125411.7.peg.237"/>
<keyword evidence="12" id="KW-1185">Reference proteome</keyword>
<evidence type="ECO:0000313" key="12">
    <source>
        <dbReference type="Proteomes" id="UP000068905"/>
    </source>
</evidence>
<dbReference type="InterPro" id="IPR017927">
    <property type="entry name" value="FAD-bd_FR_type"/>
</dbReference>
<reference evidence="11 12" key="1">
    <citation type="journal article" date="2015" name="Genome Announc.">
        <title>Genome Sequence of 'Candidatus Thioglobus singularis' Strain PS1, a Mixotroph from the SUP05 Clade of Marine Gammaproteobacteria.</title>
        <authorList>
            <person name="Marshall K.T."/>
            <person name="Morris R.M."/>
        </authorList>
    </citation>
    <scope>NUCLEOTIDE SEQUENCE [LARGE SCALE GENOMIC DNA]</scope>
    <source>
        <strain evidence="11 12">PS1</strain>
    </source>
</reference>
<dbReference type="Proteomes" id="UP000068905">
    <property type="component" value="Chromosome"/>
</dbReference>
<dbReference type="PROSITE" id="PS51384">
    <property type="entry name" value="FAD_FR"/>
    <property type="match status" value="1"/>
</dbReference>
<protein>
    <recommendedName>
        <fullName evidence="3">ferredoxin--NADP(+) reductase</fullName>
        <ecNumber evidence="3">1.18.1.2</ecNumber>
    </recommendedName>
</protein>
<dbReference type="Gene3D" id="3.40.50.80">
    <property type="entry name" value="Nucleotide-binding domain of ferredoxin-NADP reductase (FNR) module"/>
    <property type="match status" value="1"/>
</dbReference>
<dbReference type="Gene3D" id="2.40.30.10">
    <property type="entry name" value="Translation factors"/>
    <property type="match status" value="1"/>
</dbReference>
<dbReference type="EC" id="1.18.1.2" evidence="3"/>
<dbReference type="InterPro" id="IPR001709">
    <property type="entry name" value="Flavoprot_Pyr_Nucl_cyt_Rdtase"/>
</dbReference>
<dbReference type="InterPro" id="IPR001433">
    <property type="entry name" value="OxRdtase_FAD/NAD-bd"/>
</dbReference>
<dbReference type="PANTHER" id="PTHR47878:SF1">
    <property type="entry name" value="FLAVODOXIN_FERREDOXIN--NADP REDUCTASE"/>
    <property type="match status" value="1"/>
</dbReference>
<dbReference type="KEGG" id="tsn:W908_01200"/>
<dbReference type="InterPro" id="IPR039261">
    <property type="entry name" value="FNR_nucleotide-bd"/>
</dbReference>
<evidence type="ECO:0000256" key="4">
    <source>
        <dbReference type="ARBA" id="ARBA00022630"/>
    </source>
</evidence>
<dbReference type="PANTHER" id="PTHR47878">
    <property type="entry name" value="OXIDOREDUCTASE FAD/NAD(P)-BINDING DOMAIN PROTEIN"/>
    <property type="match status" value="1"/>
</dbReference>
<dbReference type="CDD" id="cd06195">
    <property type="entry name" value="FNR1"/>
    <property type="match status" value="1"/>
</dbReference>
<dbReference type="InterPro" id="IPR051930">
    <property type="entry name" value="FNR_type-1"/>
</dbReference>
<keyword evidence="5" id="KW-0547">Nucleotide-binding</keyword>